<evidence type="ECO:0000313" key="4">
    <source>
        <dbReference type="EMBL" id="KAG5180484.1"/>
    </source>
</evidence>
<feature type="domain" description="Protein kinase" evidence="3">
    <location>
        <begin position="1"/>
        <end position="63"/>
    </location>
</feature>
<dbReference type="Proteomes" id="UP000664859">
    <property type="component" value="Unassembled WGS sequence"/>
</dbReference>
<dbReference type="GO" id="GO:0005770">
    <property type="term" value="C:late endosome"/>
    <property type="evidence" value="ECO:0007669"/>
    <property type="project" value="TreeGrafter"/>
</dbReference>
<sequence length="63" mass="7306">RRWMAYQLLRALAQCHAAGVCHGDVKSENVLVTSWNWVLLCDFAPFKPTYVPDDQPAEVDYYF</sequence>
<dbReference type="GO" id="GO:0005524">
    <property type="term" value="F:ATP binding"/>
    <property type="evidence" value="ECO:0007669"/>
    <property type="project" value="InterPro"/>
</dbReference>
<gene>
    <name evidence="4" type="ORF">JKP88DRAFT_148510</name>
</gene>
<evidence type="ECO:0000256" key="1">
    <source>
        <dbReference type="ARBA" id="ARBA00022574"/>
    </source>
</evidence>
<dbReference type="GO" id="GO:0034271">
    <property type="term" value="C:phosphatidylinositol 3-kinase complex, class III, type I"/>
    <property type="evidence" value="ECO:0007669"/>
    <property type="project" value="TreeGrafter"/>
</dbReference>
<dbReference type="GO" id="GO:0006623">
    <property type="term" value="P:protein targeting to vacuole"/>
    <property type="evidence" value="ECO:0007669"/>
    <property type="project" value="TreeGrafter"/>
</dbReference>
<keyword evidence="5" id="KW-1185">Reference proteome</keyword>
<dbReference type="GO" id="GO:0034272">
    <property type="term" value="C:phosphatidylinositol 3-kinase complex, class III, type II"/>
    <property type="evidence" value="ECO:0007669"/>
    <property type="project" value="TreeGrafter"/>
</dbReference>
<feature type="non-terminal residue" evidence="4">
    <location>
        <position position="63"/>
    </location>
</feature>
<dbReference type="InterPro" id="IPR011009">
    <property type="entry name" value="Kinase-like_dom_sf"/>
</dbReference>
<proteinExistence type="predicted"/>
<dbReference type="EMBL" id="JAFCMP010000390">
    <property type="protein sequence ID" value="KAG5180484.1"/>
    <property type="molecule type" value="Genomic_DNA"/>
</dbReference>
<accession>A0A835Z078</accession>
<dbReference type="InterPro" id="IPR045162">
    <property type="entry name" value="Vps15-like"/>
</dbReference>
<reference evidence="4" key="1">
    <citation type="submission" date="2021-02" db="EMBL/GenBank/DDBJ databases">
        <title>First Annotated Genome of the Yellow-green Alga Tribonema minus.</title>
        <authorList>
            <person name="Mahan K.M."/>
        </authorList>
    </citation>
    <scope>NUCLEOTIDE SEQUENCE</scope>
    <source>
        <strain evidence="4">UTEX B ZZ1240</strain>
    </source>
</reference>
<feature type="chain" id="PRO_5032758908" description="Protein kinase domain-containing protein" evidence="2">
    <location>
        <begin position="24"/>
        <end position="63"/>
    </location>
</feature>
<dbReference type="InterPro" id="IPR000719">
    <property type="entry name" value="Prot_kinase_dom"/>
</dbReference>
<keyword evidence="2" id="KW-0732">Signal</keyword>
<dbReference type="PROSITE" id="PS00108">
    <property type="entry name" value="PROTEIN_KINASE_ST"/>
    <property type="match status" value="1"/>
</dbReference>
<evidence type="ECO:0000256" key="2">
    <source>
        <dbReference type="SAM" id="SignalP"/>
    </source>
</evidence>
<dbReference type="OrthoDB" id="242910at2759"/>
<dbReference type="PROSITE" id="PS50011">
    <property type="entry name" value="PROTEIN_KINASE_DOM"/>
    <property type="match status" value="1"/>
</dbReference>
<dbReference type="AlphaFoldDB" id="A0A835Z078"/>
<feature type="signal peptide" evidence="2">
    <location>
        <begin position="1"/>
        <end position="23"/>
    </location>
</feature>
<dbReference type="GO" id="GO:0004674">
    <property type="term" value="F:protein serine/threonine kinase activity"/>
    <property type="evidence" value="ECO:0007669"/>
    <property type="project" value="InterPro"/>
</dbReference>
<dbReference type="Pfam" id="PF00069">
    <property type="entry name" value="Pkinase"/>
    <property type="match status" value="1"/>
</dbReference>
<name>A0A835Z078_9STRA</name>
<organism evidence="4 5">
    <name type="scientific">Tribonema minus</name>
    <dbReference type="NCBI Taxonomy" id="303371"/>
    <lineage>
        <taxon>Eukaryota</taxon>
        <taxon>Sar</taxon>
        <taxon>Stramenopiles</taxon>
        <taxon>Ochrophyta</taxon>
        <taxon>PX clade</taxon>
        <taxon>Xanthophyceae</taxon>
        <taxon>Tribonematales</taxon>
        <taxon>Tribonemataceae</taxon>
        <taxon>Tribonema</taxon>
    </lineage>
</organism>
<protein>
    <recommendedName>
        <fullName evidence="3">Protein kinase domain-containing protein</fullName>
    </recommendedName>
</protein>
<dbReference type="GO" id="GO:0045324">
    <property type="term" value="P:late endosome to vacuole transport"/>
    <property type="evidence" value="ECO:0007669"/>
    <property type="project" value="InterPro"/>
</dbReference>
<dbReference type="PANTHER" id="PTHR17583:SF0">
    <property type="entry name" value="PHOSPHOINOSITIDE 3-KINASE REGULATORY SUBUNIT 4"/>
    <property type="match status" value="1"/>
</dbReference>
<evidence type="ECO:0000259" key="3">
    <source>
        <dbReference type="PROSITE" id="PS50011"/>
    </source>
</evidence>
<evidence type="ECO:0000313" key="5">
    <source>
        <dbReference type="Proteomes" id="UP000664859"/>
    </source>
</evidence>
<dbReference type="GO" id="GO:0071561">
    <property type="term" value="C:nucleus-vacuole junction"/>
    <property type="evidence" value="ECO:0007669"/>
    <property type="project" value="TreeGrafter"/>
</dbReference>
<dbReference type="SUPFAM" id="SSF56112">
    <property type="entry name" value="Protein kinase-like (PK-like)"/>
    <property type="match status" value="1"/>
</dbReference>
<comment type="caution">
    <text evidence="4">The sequence shown here is derived from an EMBL/GenBank/DDBJ whole genome shotgun (WGS) entry which is preliminary data.</text>
</comment>
<keyword evidence="1" id="KW-0853">WD repeat</keyword>
<dbReference type="GO" id="GO:0016236">
    <property type="term" value="P:macroautophagy"/>
    <property type="evidence" value="ECO:0007669"/>
    <property type="project" value="InterPro"/>
</dbReference>
<feature type="non-terminal residue" evidence="4">
    <location>
        <position position="1"/>
    </location>
</feature>
<dbReference type="InterPro" id="IPR008271">
    <property type="entry name" value="Ser/Thr_kinase_AS"/>
</dbReference>
<dbReference type="Gene3D" id="1.10.510.10">
    <property type="entry name" value="Transferase(Phosphotransferase) domain 1"/>
    <property type="match status" value="1"/>
</dbReference>
<dbReference type="PANTHER" id="PTHR17583">
    <property type="entry name" value="PHOSPHOINOSITIDE 3-KINASE REGULATORY SUBUNIT 4"/>
    <property type="match status" value="1"/>
</dbReference>